<dbReference type="Proteomes" id="UP000001511">
    <property type="component" value="Chromosome"/>
</dbReference>
<gene>
    <name evidence="1" type="ordered locus">Aazo_4018</name>
</gene>
<evidence type="ECO:0000313" key="2">
    <source>
        <dbReference type="Proteomes" id="UP000001511"/>
    </source>
</evidence>
<dbReference type="KEGG" id="naz:Aazo_4018"/>
<dbReference type="EMBL" id="CP002059">
    <property type="protein sequence ID" value="ADI65489.1"/>
    <property type="molecule type" value="Genomic_DNA"/>
</dbReference>
<protein>
    <submittedName>
        <fullName evidence="1">Uncharacterized protein</fullName>
    </submittedName>
</protein>
<proteinExistence type="predicted"/>
<accession>D7E5C9</accession>
<reference evidence="1 2" key="1">
    <citation type="journal article" date="2010" name="PLoS ONE">
        <title>Genome erosion in a nitrogen-fixing vertically transmitted endosymbiotic multicellular cyanobacterium.</title>
        <authorList>
            <person name="Ran L."/>
            <person name="Larsson J."/>
            <person name="Vigil-Stenman T."/>
            <person name="Nylander J.A."/>
            <person name="Ininbergs K."/>
            <person name="Zheng W.W."/>
            <person name="Lapidus A."/>
            <person name="Lowry S."/>
            <person name="Haselkorn R."/>
            <person name="Bergman B."/>
        </authorList>
    </citation>
    <scope>NUCLEOTIDE SEQUENCE [LARGE SCALE GENOMIC DNA]</scope>
    <source>
        <strain evidence="1 2">0708</strain>
    </source>
</reference>
<keyword evidence="2" id="KW-1185">Reference proteome</keyword>
<dbReference type="RefSeq" id="WP_013192501.1">
    <property type="nucleotide sequence ID" value="NC_014248.1"/>
</dbReference>
<dbReference type="AlphaFoldDB" id="D7E5C9"/>
<dbReference type="HOGENOM" id="CLU_2863325_0_0_3"/>
<name>D7E5C9_NOSA0</name>
<evidence type="ECO:0000313" key="1">
    <source>
        <dbReference type="EMBL" id="ADI65489.1"/>
    </source>
</evidence>
<organism evidence="1 2">
    <name type="scientific">Nostoc azollae (strain 0708)</name>
    <name type="common">Anabaena azollae (strain 0708)</name>
    <dbReference type="NCBI Taxonomy" id="551115"/>
    <lineage>
        <taxon>Bacteria</taxon>
        <taxon>Bacillati</taxon>
        <taxon>Cyanobacteriota</taxon>
        <taxon>Cyanophyceae</taxon>
        <taxon>Nostocales</taxon>
        <taxon>Nostocaceae</taxon>
        <taxon>Trichormus</taxon>
    </lineage>
</organism>
<sequence>MEGLENITKNDTHFKDWLSGQPDKDKCLTDNYIDINQSVELKGFEDFFEKRRNKLKTELQKLQK</sequence>
<dbReference type="OrthoDB" id="9798761at2"/>